<sequence>CLRESRADQAGSGTAQTRLFSENLVFGVLKGADDDEHMIFWGERIHKNRFRRDVVWSQRRLNMKNDYAHRHQHPWEPRIRDFQKIDVFELCQPLLDLSQTASYNQYRFIMCFNGMNYVYDTQQPSTSSDSQQQHPNTPETSPAWMHNSGQSTSYGSPLLTSTPTQNTTPSAPTDWLHPLQQPQQQLQRAPSLLSIGTGDMPPMRRQLIARQRAAAKVTEWDGVSDAARAAAAAVTGKSASRASSVLSDCTVATGMSGISGVSGMSNLSVMTGLSVCTDYDPEKIDRLYQEKVLAEQAAQTASQVEETPLERELRMMMLNNPQDRIFAWLSSEKIKLDPNYREYRQRVLRAYAKRDKTKRTEPTMLKQLADRFPAHMRAIIIDLMWDVHNEQGNVKSDALNSLLDCAISAPETIAFPLLNPPPKSSPQQKVSIEVLLDCVDRRGGEDTITAARILLLLLQPPMPKRLIDRIQLKGRTVEGTRGILGAVLHHTDAAPKKRMILVDTLKKYGAKSVLIEAGGIPELLRFLDRESEDNGTAPAPHNTLLLVEKDAVLVYRITMYLRSMVAYTRDGKVPRTRGRCIDEFVAHNAVQILSGWLLEYGMPQTMQEIAQIFANVSNSKMLMMRDLTVPITRAIQLVGAEDSEVAFYLIMFLRNVSALNTAHKKTAIDLSVIRYYLNTISVAVETLHTLTEPDAHHVHSAALDALLKSKDSAIEILLRVASFDFVYDNIRKIDDVHQRSVAYDTAMAKLPPDDQVVELTAKNYALAVICRMLERVANDIPSLNLSIVKEPLLDEPLSVMVWRRLWDLHQHILRVHYRGPTASSSMEIEPIFKNLLTLHKFAALLYRDPACLDQALVLIGVPTSAPEGTLAQFNPFQLLTSPYPYMVTAMLSIVDVVMHEFKKRGAPKHKHPMAVWLQPGPRPDGSDYNQAFCKVVFQDQPQSRLLDAQMMQRLSNYFGECLGAYSPALTPAFAPHPQMMMPHAGYR</sequence>
<organism evidence="2 3">
    <name type="scientific">Pristionchus pacificus</name>
    <name type="common">Parasitic nematode worm</name>
    <dbReference type="NCBI Taxonomy" id="54126"/>
    <lineage>
        <taxon>Eukaryota</taxon>
        <taxon>Metazoa</taxon>
        <taxon>Ecdysozoa</taxon>
        <taxon>Nematoda</taxon>
        <taxon>Chromadorea</taxon>
        <taxon>Rhabditida</taxon>
        <taxon>Rhabditina</taxon>
        <taxon>Diplogasteromorpha</taxon>
        <taxon>Diplogasteroidea</taxon>
        <taxon>Neodiplogasteridae</taxon>
        <taxon>Pristionchus</taxon>
    </lineage>
</organism>
<gene>
    <name evidence="2" type="primary">WBGene00276025</name>
</gene>
<dbReference type="Proteomes" id="UP000005239">
    <property type="component" value="Unassembled WGS sequence"/>
</dbReference>
<protein>
    <submittedName>
        <fullName evidence="2">Uncharacterized protein</fullName>
    </submittedName>
</protein>
<accession>A0A2A6BA12</accession>
<evidence type="ECO:0000313" key="2">
    <source>
        <dbReference type="EnsemblMetazoa" id="PPA37656.1"/>
    </source>
</evidence>
<accession>A0A8R1YUP6</accession>
<feature type="compositionally biased region" description="Polar residues" evidence="1">
    <location>
        <begin position="147"/>
        <end position="171"/>
    </location>
</feature>
<dbReference type="AlphaFoldDB" id="A0A2A6BA12"/>
<dbReference type="SUPFAM" id="SSF48371">
    <property type="entry name" value="ARM repeat"/>
    <property type="match status" value="1"/>
</dbReference>
<keyword evidence="3" id="KW-1185">Reference proteome</keyword>
<evidence type="ECO:0000256" key="1">
    <source>
        <dbReference type="SAM" id="MobiDB-lite"/>
    </source>
</evidence>
<dbReference type="EnsemblMetazoa" id="PPA37656.1">
    <property type="protein sequence ID" value="PPA37656.1"/>
    <property type="gene ID" value="WBGene00276025"/>
</dbReference>
<dbReference type="Gene3D" id="1.25.10.10">
    <property type="entry name" value="Leucine-rich Repeat Variant"/>
    <property type="match status" value="1"/>
</dbReference>
<feature type="region of interest" description="Disordered" evidence="1">
    <location>
        <begin position="122"/>
        <end position="188"/>
    </location>
</feature>
<proteinExistence type="predicted"/>
<evidence type="ECO:0000313" key="3">
    <source>
        <dbReference type="Proteomes" id="UP000005239"/>
    </source>
</evidence>
<dbReference type="InterPro" id="IPR016024">
    <property type="entry name" value="ARM-type_fold"/>
</dbReference>
<feature type="compositionally biased region" description="Low complexity" evidence="1">
    <location>
        <begin position="122"/>
        <end position="133"/>
    </location>
</feature>
<dbReference type="InterPro" id="IPR011989">
    <property type="entry name" value="ARM-like"/>
</dbReference>
<name>A0A2A6BA12_PRIPA</name>
<reference evidence="2" key="2">
    <citation type="submission" date="2022-06" db="UniProtKB">
        <authorList>
            <consortium name="EnsemblMetazoa"/>
        </authorList>
    </citation>
    <scope>IDENTIFICATION</scope>
    <source>
        <strain evidence="2">PS312</strain>
    </source>
</reference>
<feature type="compositionally biased region" description="Low complexity" evidence="1">
    <location>
        <begin position="178"/>
        <end position="187"/>
    </location>
</feature>
<reference evidence="3" key="1">
    <citation type="journal article" date="2008" name="Nat. Genet.">
        <title>The Pristionchus pacificus genome provides a unique perspective on nematode lifestyle and parasitism.</title>
        <authorList>
            <person name="Dieterich C."/>
            <person name="Clifton S.W."/>
            <person name="Schuster L.N."/>
            <person name="Chinwalla A."/>
            <person name="Delehaunty K."/>
            <person name="Dinkelacker I."/>
            <person name="Fulton L."/>
            <person name="Fulton R."/>
            <person name="Godfrey J."/>
            <person name="Minx P."/>
            <person name="Mitreva M."/>
            <person name="Roeseler W."/>
            <person name="Tian H."/>
            <person name="Witte H."/>
            <person name="Yang S.P."/>
            <person name="Wilson R.K."/>
            <person name="Sommer R.J."/>
        </authorList>
    </citation>
    <scope>NUCLEOTIDE SEQUENCE [LARGE SCALE GENOMIC DNA]</scope>
    <source>
        <strain evidence="3">PS312</strain>
    </source>
</reference>